<evidence type="ECO:0000259" key="4">
    <source>
        <dbReference type="Pfam" id="PF00135"/>
    </source>
</evidence>
<dbReference type="RefSeq" id="WP_233727335.1">
    <property type="nucleotide sequence ID" value="NZ_JAJVCN010000002.1"/>
</dbReference>
<reference evidence="5 6" key="1">
    <citation type="submission" date="2021-12" db="EMBL/GenBank/DDBJ databases">
        <title>Genome sequence of Kibdelosporangium philippinense ATCC 49844.</title>
        <authorList>
            <person name="Fedorov E.A."/>
            <person name="Omeragic M."/>
            <person name="Shalygina K.F."/>
            <person name="Maclea K.S."/>
        </authorList>
    </citation>
    <scope>NUCLEOTIDE SEQUENCE [LARGE SCALE GENOMIC DNA]</scope>
    <source>
        <strain evidence="5 6">ATCC 49844</strain>
    </source>
</reference>
<gene>
    <name evidence="5" type="ORF">LWC34_23645</name>
</gene>
<organism evidence="5 6">
    <name type="scientific">Kibdelosporangium philippinense</name>
    <dbReference type="NCBI Taxonomy" id="211113"/>
    <lineage>
        <taxon>Bacteria</taxon>
        <taxon>Bacillati</taxon>
        <taxon>Actinomycetota</taxon>
        <taxon>Actinomycetes</taxon>
        <taxon>Pseudonocardiales</taxon>
        <taxon>Pseudonocardiaceae</taxon>
        <taxon>Kibdelosporangium</taxon>
    </lineage>
</organism>
<dbReference type="EMBL" id="JAJVCN010000002">
    <property type="protein sequence ID" value="MCE7005799.1"/>
    <property type="molecule type" value="Genomic_DNA"/>
</dbReference>
<dbReference type="EC" id="3.1.1.-" evidence="3"/>
<comment type="similarity">
    <text evidence="1 3">Belongs to the type-B carboxylesterase/lipase family.</text>
</comment>
<keyword evidence="3" id="KW-0732">Signal</keyword>
<evidence type="ECO:0000313" key="5">
    <source>
        <dbReference type="EMBL" id="MCE7005799.1"/>
    </source>
</evidence>
<accession>A0ABS8ZEV0</accession>
<dbReference type="InterPro" id="IPR002018">
    <property type="entry name" value="CarbesteraseB"/>
</dbReference>
<dbReference type="InterPro" id="IPR029058">
    <property type="entry name" value="AB_hydrolase_fold"/>
</dbReference>
<evidence type="ECO:0000313" key="6">
    <source>
        <dbReference type="Proteomes" id="UP001521150"/>
    </source>
</evidence>
<dbReference type="SUPFAM" id="SSF53474">
    <property type="entry name" value="alpha/beta-Hydrolases"/>
    <property type="match status" value="1"/>
</dbReference>
<name>A0ABS8ZEV0_9PSEU</name>
<comment type="caution">
    <text evidence="5">The sequence shown here is derived from an EMBL/GenBank/DDBJ whole genome shotgun (WGS) entry which is preliminary data.</text>
</comment>
<dbReference type="Proteomes" id="UP001521150">
    <property type="component" value="Unassembled WGS sequence"/>
</dbReference>
<feature type="domain" description="Carboxylesterase type B" evidence="4">
    <location>
        <begin position="27"/>
        <end position="501"/>
    </location>
</feature>
<keyword evidence="2 3" id="KW-0378">Hydrolase</keyword>
<keyword evidence="6" id="KW-1185">Reference proteome</keyword>
<proteinExistence type="inferred from homology"/>
<protein>
    <recommendedName>
        <fullName evidence="3">Carboxylic ester hydrolase</fullName>
        <ecNumber evidence="3">3.1.1.-</ecNumber>
    </recommendedName>
</protein>
<evidence type="ECO:0000256" key="3">
    <source>
        <dbReference type="RuleBase" id="RU361235"/>
    </source>
</evidence>
<dbReference type="Gene3D" id="3.40.50.1820">
    <property type="entry name" value="alpha/beta hydrolase"/>
    <property type="match status" value="1"/>
</dbReference>
<dbReference type="Pfam" id="PF00135">
    <property type="entry name" value="COesterase"/>
    <property type="match status" value="1"/>
</dbReference>
<evidence type="ECO:0000256" key="1">
    <source>
        <dbReference type="ARBA" id="ARBA00005964"/>
    </source>
</evidence>
<feature type="chain" id="PRO_5044997513" description="Carboxylic ester hydrolase" evidence="3">
    <location>
        <begin position="24"/>
        <end position="505"/>
    </location>
</feature>
<sequence>MKWRGLVLTTIGLLGLLAGPANAAPATRVFTDRGPVQGAMTGEVRSFQGIPFAKPPVGALRWRAPQPAARWREPLDATKPREFCAQLPGFGPSESVNEDCLYLNVTTPRRVNRPLPVIVWYHGGGFTSGAATQYDPVKLVTQGNVIVVTVAYRLGPLGYLATPGLTAEAGNQSGNYGFQDQLAGLRWVQRNAAAFGGNPGNVTISGESAGAASVCDVIVSPLAKGLFQKAIGQSFSCVEETTTPQQAYAAGAQLSSTVGCADVACLRGKPVKDLLTAWPGGAPVVGGRELPLQPPDAIRQGKYHRVPLLWGSNLDEMRLFVGLTYDGAGKPVTVAQYEQVTRDTFGPAADKVLARYPVGNYASPSIALATWQTDVPGHLSTCGHINTYNLFKTGAPVYAYQFTDRTAPSIVDWPNFDEGATHAFELNYLWNRLFGQPFTPAQEALSKNMVRYWTTFAHTGNPNGYGVPGWQRYKSEGDVQELGLARIAPKNPALESNCEFWAGLG</sequence>
<dbReference type="PANTHER" id="PTHR11559">
    <property type="entry name" value="CARBOXYLESTERASE"/>
    <property type="match status" value="1"/>
</dbReference>
<evidence type="ECO:0000256" key="2">
    <source>
        <dbReference type="ARBA" id="ARBA00022801"/>
    </source>
</evidence>
<feature type="signal peptide" evidence="3">
    <location>
        <begin position="1"/>
        <end position="23"/>
    </location>
</feature>
<dbReference type="InterPro" id="IPR050309">
    <property type="entry name" value="Type-B_Carboxylest/Lipase"/>
</dbReference>
<dbReference type="InterPro" id="IPR019826">
    <property type="entry name" value="Carboxylesterase_B_AS"/>
</dbReference>
<dbReference type="PROSITE" id="PS00122">
    <property type="entry name" value="CARBOXYLESTERASE_B_1"/>
    <property type="match status" value="1"/>
</dbReference>